<evidence type="ECO:0000256" key="1">
    <source>
        <dbReference type="ARBA" id="ARBA00006484"/>
    </source>
</evidence>
<keyword evidence="3" id="KW-0560">Oxidoreductase</keyword>
<evidence type="ECO:0000256" key="2">
    <source>
        <dbReference type="ARBA" id="ARBA00022857"/>
    </source>
</evidence>
<dbReference type="InterPro" id="IPR036291">
    <property type="entry name" value="NAD(P)-bd_dom_sf"/>
</dbReference>
<dbReference type="InterPro" id="IPR020904">
    <property type="entry name" value="Sc_DH/Rdtase_CS"/>
</dbReference>
<dbReference type="PANTHER" id="PTHR43976:SF16">
    <property type="entry name" value="SHORT-CHAIN DEHYDROGENASE_REDUCTASE FAMILY PROTEIN"/>
    <property type="match status" value="1"/>
</dbReference>
<protein>
    <submittedName>
        <fullName evidence="5">NAD-P-binding protein</fullName>
    </submittedName>
</protein>
<gene>
    <name evidence="5" type="ORF">OH76DRAFT_1456109</name>
</gene>
<reference evidence="5 6" key="1">
    <citation type="journal article" date="2018" name="Biotechnol. Biofuels">
        <title>Integrative visual omics of the white-rot fungus Polyporus brumalis exposes the biotechnological potential of its oxidative enzymes for delignifying raw plant biomass.</title>
        <authorList>
            <person name="Miyauchi S."/>
            <person name="Rancon A."/>
            <person name="Drula E."/>
            <person name="Hage H."/>
            <person name="Chaduli D."/>
            <person name="Favel A."/>
            <person name="Grisel S."/>
            <person name="Henrissat B."/>
            <person name="Herpoel-Gimbert I."/>
            <person name="Ruiz-Duenas F.J."/>
            <person name="Chevret D."/>
            <person name="Hainaut M."/>
            <person name="Lin J."/>
            <person name="Wang M."/>
            <person name="Pangilinan J."/>
            <person name="Lipzen A."/>
            <person name="Lesage-Meessen L."/>
            <person name="Navarro D."/>
            <person name="Riley R."/>
            <person name="Grigoriev I.V."/>
            <person name="Zhou S."/>
            <person name="Raouche S."/>
            <person name="Rosso M.N."/>
        </authorList>
    </citation>
    <scope>NUCLEOTIDE SEQUENCE [LARGE SCALE GENOMIC DNA]</scope>
    <source>
        <strain evidence="5 6">BRFM 1820</strain>
    </source>
</reference>
<keyword evidence="6" id="KW-1185">Reference proteome</keyword>
<organism evidence="5 6">
    <name type="scientific">Lentinus brumalis</name>
    <dbReference type="NCBI Taxonomy" id="2498619"/>
    <lineage>
        <taxon>Eukaryota</taxon>
        <taxon>Fungi</taxon>
        <taxon>Dikarya</taxon>
        <taxon>Basidiomycota</taxon>
        <taxon>Agaricomycotina</taxon>
        <taxon>Agaricomycetes</taxon>
        <taxon>Polyporales</taxon>
        <taxon>Polyporaceae</taxon>
        <taxon>Lentinus</taxon>
    </lineage>
</organism>
<dbReference type="AlphaFoldDB" id="A0A371D8B1"/>
<dbReference type="Pfam" id="PF00106">
    <property type="entry name" value="adh_short"/>
    <property type="match status" value="1"/>
</dbReference>
<dbReference type="EMBL" id="KZ857409">
    <property type="protein sequence ID" value="RDX48766.1"/>
    <property type="molecule type" value="Genomic_DNA"/>
</dbReference>
<dbReference type="STRING" id="139420.A0A371D8B1"/>
<sequence length="285" mass="31240">MTSSSRVWFITGASSGFGRNMAEFVLQKGDNVIATARRPSLLDDLVAQYPTERLLVLSLDVTQQQQVIDAFSRAKASFGRIDVVVNNAGVTNLGELESVAEEKAKIIMDTNFWGAVYVTRKAVKFFRESNPPGAGGRLLQISSIAGLVGTPGRAFYTASKHALNGLTESVAAEIDPAWNIKITLIEPGSFDTELISKTTFSNPHPAYDNPDLPFTRLRESWSTRVGRGDSRRAVQAFYKLADLKDPPLHFIVGVDANEMARKKLADLQASLDLYESWSVGLDRDA</sequence>
<proteinExistence type="inferred from homology"/>
<name>A0A371D8B1_9APHY</name>
<evidence type="ECO:0000313" key="6">
    <source>
        <dbReference type="Proteomes" id="UP000256964"/>
    </source>
</evidence>
<dbReference type="CDD" id="cd05374">
    <property type="entry name" value="17beta-HSD-like_SDR_c"/>
    <property type="match status" value="1"/>
</dbReference>
<dbReference type="PRINTS" id="PR00081">
    <property type="entry name" value="GDHRDH"/>
</dbReference>
<evidence type="ECO:0000256" key="4">
    <source>
        <dbReference type="RuleBase" id="RU000363"/>
    </source>
</evidence>
<dbReference type="PANTHER" id="PTHR43976">
    <property type="entry name" value="SHORT CHAIN DEHYDROGENASE"/>
    <property type="match status" value="1"/>
</dbReference>
<comment type="similarity">
    <text evidence="1 4">Belongs to the short-chain dehydrogenases/reductases (SDR) family.</text>
</comment>
<dbReference type="PROSITE" id="PS00061">
    <property type="entry name" value="ADH_SHORT"/>
    <property type="match status" value="1"/>
</dbReference>
<dbReference type="Proteomes" id="UP000256964">
    <property type="component" value="Unassembled WGS sequence"/>
</dbReference>
<dbReference type="Gene3D" id="3.40.50.720">
    <property type="entry name" value="NAD(P)-binding Rossmann-like Domain"/>
    <property type="match status" value="1"/>
</dbReference>
<dbReference type="PRINTS" id="PR00080">
    <property type="entry name" value="SDRFAMILY"/>
</dbReference>
<keyword evidence="2" id="KW-0521">NADP</keyword>
<dbReference type="OrthoDB" id="1274115at2759"/>
<evidence type="ECO:0000256" key="3">
    <source>
        <dbReference type="ARBA" id="ARBA00023002"/>
    </source>
</evidence>
<evidence type="ECO:0000313" key="5">
    <source>
        <dbReference type="EMBL" id="RDX48766.1"/>
    </source>
</evidence>
<accession>A0A371D8B1</accession>
<dbReference type="SUPFAM" id="SSF51735">
    <property type="entry name" value="NAD(P)-binding Rossmann-fold domains"/>
    <property type="match status" value="1"/>
</dbReference>
<dbReference type="InterPro" id="IPR051911">
    <property type="entry name" value="SDR_oxidoreductase"/>
</dbReference>
<dbReference type="InterPro" id="IPR002347">
    <property type="entry name" value="SDR_fam"/>
</dbReference>
<dbReference type="GO" id="GO:0016491">
    <property type="term" value="F:oxidoreductase activity"/>
    <property type="evidence" value="ECO:0007669"/>
    <property type="project" value="UniProtKB-KW"/>
</dbReference>